<protein>
    <submittedName>
        <fullName evidence="1">Uncharacterized protein</fullName>
    </submittedName>
</protein>
<name>A0A7X2PCT0_9SPIO</name>
<dbReference type="AlphaFoldDB" id="A0A7X2PCT0"/>
<reference evidence="1 2" key="1">
    <citation type="submission" date="2019-08" db="EMBL/GenBank/DDBJ databases">
        <title>In-depth cultivation of the pig gut microbiome towards novel bacterial diversity and tailored functional studies.</title>
        <authorList>
            <person name="Wylensek D."/>
            <person name="Hitch T.C.A."/>
            <person name="Clavel T."/>
        </authorList>
    </citation>
    <scope>NUCLEOTIDE SEQUENCE [LARGE SCALE GENOMIC DNA]</scope>
    <source>
        <strain evidence="1 2">NM-380-WT-3C1</strain>
    </source>
</reference>
<sequence>MPYKMILIAGRSEEVRHSIFSKAIASMQREDTIIISIGYWERIDSLSYEDGIKRLIADFRYLDTPKRTLFVIDDIVSLIDTPEGYLVPLLFELYKEKGVRFIIGTSRVSSEYITPHIRSLCSTIISAKLNSEMQSKILFGIKGAETLYNNEYLMKNNGTIIKGTLSECLKI</sequence>
<evidence type="ECO:0000313" key="1">
    <source>
        <dbReference type="EMBL" id="MSU06492.1"/>
    </source>
</evidence>
<dbReference type="Proteomes" id="UP000460549">
    <property type="component" value="Unassembled WGS sequence"/>
</dbReference>
<accession>A0A7X2PCT0</accession>
<dbReference type="Gene3D" id="3.40.50.300">
    <property type="entry name" value="P-loop containing nucleotide triphosphate hydrolases"/>
    <property type="match status" value="1"/>
</dbReference>
<proteinExistence type="predicted"/>
<dbReference type="InterPro" id="IPR027417">
    <property type="entry name" value="P-loop_NTPase"/>
</dbReference>
<organism evidence="1 2">
    <name type="scientific">Bullifex porci</name>
    <dbReference type="NCBI Taxonomy" id="2606638"/>
    <lineage>
        <taxon>Bacteria</taxon>
        <taxon>Pseudomonadati</taxon>
        <taxon>Spirochaetota</taxon>
        <taxon>Spirochaetia</taxon>
        <taxon>Spirochaetales</taxon>
        <taxon>Spirochaetaceae</taxon>
        <taxon>Bullifex</taxon>
    </lineage>
</organism>
<gene>
    <name evidence="1" type="ORF">FYJ80_06805</name>
</gene>
<dbReference type="EMBL" id="VUNN01000012">
    <property type="protein sequence ID" value="MSU06492.1"/>
    <property type="molecule type" value="Genomic_DNA"/>
</dbReference>
<comment type="caution">
    <text evidence="1">The sequence shown here is derived from an EMBL/GenBank/DDBJ whole genome shotgun (WGS) entry which is preliminary data.</text>
</comment>
<dbReference type="RefSeq" id="WP_154425466.1">
    <property type="nucleotide sequence ID" value="NZ_VUNN01000012.1"/>
</dbReference>
<keyword evidence="2" id="KW-1185">Reference proteome</keyword>
<evidence type="ECO:0000313" key="2">
    <source>
        <dbReference type="Proteomes" id="UP000460549"/>
    </source>
</evidence>